<dbReference type="FunFam" id="3.40.532.10:FF:000006">
    <property type="entry name" value="Ubiquitin carboxyl-terminal hydrolase"/>
    <property type="match status" value="1"/>
</dbReference>
<evidence type="ECO:0000256" key="5">
    <source>
        <dbReference type="ARBA" id="ARBA00022801"/>
    </source>
</evidence>
<dbReference type="InterPro" id="IPR057254">
    <property type="entry name" value="UCH_AS"/>
</dbReference>
<evidence type="ECO:0000256" key="3">
    <source>
        <dbReference type="ARBA" id="ARBA00022670"/>
    </source>
</evidence>
<comment type="similarity">
    <text evidence="2 7 8">Belongs to the peptidase C12 family.</text>
</comment>
<dbReference type="AlphaFoldDB" id="A0A9P5Y0G2"/>
<dbReference type="InterPro" id="IPR038765">
    <property type="entry name" value="Papain-like_cys_pep_sf"/>
</dbReference>
<feature type="active site" description="Proton donor" evidence="7">
    <location>
        <position position="180"/>
    </location>
</feature>
<keyword evidence="5 7" id="KW-0378">Hydrolase</keyword>
<dbReference type="SUPFAM" id="SSF54001">
    <property type="entry name" value="Cysteine proteinases"/>
    <property type="match status" value="1"/>
</dbReference>
<name>A0A9P5Y0G2_9AGAR</name>
<feature type="domain" description="UCH catalytic" evidence="9">
    <location>
        <begin position="14"/>
        <end position="245"/>
    </location>
</feature>
<feature type="site" description="Important for enzyme activity" evidence="7">
    <location>
        <position position="196"/>
    </location>
</feature>
<keyword evidence="6 7" id="KW-0788">Thiol protease</keyword>
<dbReference type="PANTHER" id="PTHR10589:SF17">
    <property type="entry name" value="UBIQUITIN CARBOXYL-TERMINAL HYDROLASE"/>
    <property type="match status" value="1"/>
</dbReference>
<dbReference type="EC" id="3.4.19.12" evidence="8"/>
<evidence type="ECO:0000256" key="7">
    <source>
        <dbReference type="PROSITE-ProRule" id="PRU01393"/>
    </source>
</evidence>
<feature type="active site" description="Nucleophile" evidence="7">
    <location>
        <position position="105"/>
    </location>
</feature>
<evidence type="ECO:0000313" key="11">
    <source>
        <dbReference type="Proteomes" id="UP000807353"/>
    </source>
</evidence>
<dbReference type="Gene3D" id="3.40.532.10">
    <property type="entry name" value="Peptidase C12, ubiquitin carboxyl-terminal hydrolase"/>
    <property type="match status" value="1"/>
</dbReference>
<proteinExistence type="inferred from homology"/>
<feature type="site" description="Transition state stabilizer" evidence="7">
    <location>
        <position position="99"/>
    </location>
</feature>
<evidence type="ECO:0000256" key="8">
    <source>
        <dbReference type="RuleBase" id="RU361215"/>
    </source>
</evidence>
<evidence type="ECO:0000256" key="4">
    <source>
        <dbReference type="ARBA" id="ARBA00022786"/>
    </source>
</evidence>
<sequence length="246" mass="26683">MAESNGAVKTHRKAYLPLESNPQVFTQLINNLGVTALEFQDVFSVDEPELLAMVSRPVYALVLVFPTTPMYEEQIAKEEATRDSYTGSGAGEDVIWFEQTIYNACGLYGILHSVSNGDAANFIEPGSALARLLATCVPLAPHERALALEASEELEIAHATAGVQGDTAAPASAEDVVDYHYVAFIKSKSGHIYEMDGCKKGPVNRGAVLSADEDILSESALKFVREYIHREKDGNVNFSLMALVRA</sequence>
<dbReference type="GO" id="GO:0016579">
    <property type="term" value="P:protein deubiquitination"/>
    <property type="evidence" value="ECO:0007669"/>
    <property type="project" value="TreeGrafter"/>
</dbReference>
<reference evidence="10" key="1">
    <citation type="submission" date="2020-11" db="EMBL/GenBank/DDBJ databases">
        <authorList>
            <consortium name="DOE Joint Genome Institute"/>
            <person name="Ahrendt S."/>
            <person name="Riley R."/>
            <person name="Andreopoulos W."/>
            <person name="Labutti K."/>
            <person name="Pangilinan J."/>
            <person name="Ruiz-Duenas F.J."/>
            <person name="Barrasa J.M."/>
            <person name="Sanchez-Garcia M."/>
            <person name="Camarero S."/>
            <person name="Miyauchi S."/>
            <person name="Serrano A."/>
            <person name="Linde D."/>
            <person name="Babiker R."/>
            <person name="Drula E."/>
            <person name="Ayuso-Fernandez I."/>
            <person name="Pacheco R."/>
            <person name="Padilla G."/>
            <person name="Ferreira P."/>
            <person name="Barriuso J."/>
            <person name="Kellner H."/>
            <person name="Castanera R."/>
            <person name="Alfaro M."/>
            <person name="Ramirez L."/>
            <person name="Pisabarro A.G."/>
            <person name="Kuo A."/>
            <person name="Tritt A."/>
            <person name="Lipzen A."/>
            <person name="He G."/>
            <person name="Yan M."/>
            <person name="Ng V."/>
            <person name="Cullen D."/>
            <person name="Martin F."/>
            <person name="Rosso M.-N."/>
            <person name="Henrissat B."/>
            <person name="Hibbett D."/>
            <person name="Martinez A.T."/>
            <person name="Grigoriev I.V."/>
        </authorList>
    </citation>
    <scope>NUCLEOTIDE SEQUENCE</scope>
    <source>
        <strain evidence="10">CBS 247.69</strain>
    </source>
</reference>
<dbReference type="Proteomes" id="UP000807353">
    <property type="component" value="Unassembled WGS sequence"/>
</dbReference>
<gene>
    <name evidence="10" type="ORF">BDZ94DRAFT_1066027</name>
</gene>
<dbReference type="EMBL" id="MU150326">
    <property type="protein sequence ID" value="KAF9458975.1"/>
    <property type="molecule type" value="Genomic_DNA"/>
</dbReference>
<organism evidence="10 11">
    <name type="scientific">Collybia nuda</name>
    <dbReference type="NCBI Taxonomy" id="64659"/>
    <lineage>
        <taxon>Eukaryota</taxon>
        <taxon>Fungi</taxon>
        <taxon>Dikarya</taxon>
        <taxon>Basidiomycota</taxon>
        <taxon>Agaricomycotina</taxon>
        <taxon>Agaricomycetes</taxon>
        <taxon>Agaricomycetidae</taxon>
        <taxon>Agaricales</taxon>
        <taxon>Tricholomatineae</taxon>
        <taxon>Clitocybaceae</taxon>
        <taxon>Collybia</taxon>
    </lineage>
</organism>
<protein>
    <recommendedName>
        <fullName evidence="8">Ubiquitin carboxyl-terminal hydrolase</fullName>
        <ecNumber evidence="8">3.4.19.12</ecNumber>
    </recommendedName>
</protein>
<accession>A0A9P5Y0G2</accession>
<keyword evidence="4 7" id="KW-0833">Ubl conjugation pathway</keyword>
<evidence type="ECO:0000313" key="10">
    <source>
        <dbReference type="EMBL" id="KAF9458975.1"/>
    </source>
</evidence>
<keyword evidence="3 7" id="KW-0645">Protease</keyword>
<evidence type="ECO:0000256" key="1">
    <source>
        <dbReference type="ARBA" id="ARBA00000707"/>
    </source>
</evidence>
<dbReference type="InterPro" id="IPR036959">
    <property type="entry name" value="Peptidase_C12_UCH_sf"/>
</dbReference>
<dbReference type="GO" id="GO:0004843">
    <property type="term" value="F:cysteine-type deubiquitinase activity"/>
    <property type="evidence" value="ECO:0007669"/>
    <property type="project" value="UniProtKB-UniRule"/>
</dbReference>
<dbReference type="Pfam" id="PF01088">
    <property type="entry name" value="Peptidase_C12"/>
    <property type="match status" value="1"/>
</dbReference>
<keyword evidence="11" id="KW-1185">Reference proteome</keyword>
<dbReference type="PRINTS" id="PR00707">
    <property type="entry name" value="UBCTHYDRLASE"/>
</dbReference>
<comment type="catalytic activity">
    <reaction evidence="1 7 8">
        <text>Thiol-dependent hydrolysis of ester, thioester, amide, peptide and isopeptide bonds formed by the C-terminal Gly of ubiquitin (a 76-residue protein attached to proteins as an intracellular targeting signal).</text>
        <dbReference type="EC" id="3.4.19.12"/>
    </reaction>
</comment>
<dbReference type="CDD" id="cd09616">
    <property type="entry name" value="Peptidase_C12_UCH_L1_L3"/>
    <property type="match status" value="1"/>
</dbReference>
<evidence type="ECO:0000256" key="2">
    <source>
        <dbReference type="ARBA" id="ARBA00009326"/>
    </source>
</evidence>
<evidence type="ECO:0000259" key="9">
    <source>
        <dbReference type="PROSITE" id="PS52048"/>
    </source>
</evidence>
<dbReference type="InterPro" id="IPR001578">
    <property type="entry name" value="Peptidase_C12_UCH"/>
</dbReference>
<dbReference type="GO" id="GO:0005737">
    <property type="term" value="C:cytoplasm"/>
    <property type="evidence" value="ECO:0007669"/>
    <property type="project" value="TreeGrafter"/>
</dbReference>
<evidence type="ECO:0000256" key="6">
    <source>
        <dbReference type="ARBA" id="ARBA00022807"/>
    </source>
</evidence>
<dbReference type="PANTHER" id="PTHR10589">
    <property type="entry name" value="UBIQUITIN CARBOXYL-TERMINAL HYDROLASE"/>
    <property type="match status" value="1"/>
</dbReference>
<dbReference type="PROSITE" id="PS00140">
    <property type="entry name" value="UCH_1"/>
    <property type="match status" value="1"/>
</dbReference>
<dbReference type="GO" id="GO:0006511">
    <property type="term" value="P:ubiquitin-dependent protein catabolic process"/>
    <property type="evidence" value="ECO:0007669"/>
    <property type="project" value="UniProtKB-UniRule"/>
</dbReference>
<dbReference type="PROSITE" id="PS52048">
    <property type="entry name" value="UCH_DOMAIN"/>
    <property type="match status" value="1"/>
</dbReference>
<dbReference type="OrthoDB" id="427186at2759"/>
<comment type="caution">
    <text evidence="10">The sequence shown here is derived from an EMBL/GenBank/DDBJ whole genome shotgun (WGS) entry which is preliminary data.</text>
</comment>